<name>A0ABY5NSR5_9FLAO</name>
<dbReference type="RefSeq" id="WP_257499454.1">
    <property type="nucleotide sequence ID" value="NZ_CP102382.1"/>
</dbReference>
<evidence type="ECO:0000256" key="3">
    <source>
        <dbReference type="ARBA" id="ARBA00022723"/>
    </source>
</evidence>
<keyword evidence="3 8" id="KW-0479">Metal-binding</keyword>
<dbReference type="PIRSF" id="PIRSF000294">
    <property type="entry name" value="Cytochrome-c_peroxidase"/>
    <property type="match status" value="1"/>
</dbReference>
<keyword evidence="6" id="KW-0560">Oxidoreductase</keyword>
<evidence type="ECO:0000256" key="9">
    <source>
        <dbReference type="SAM" id="SignalP"/>
    </source>
</evidence>
<dbReference type="Proteomes" id="UP001317001">
    <property type="component" value="Chromosome"/>
</dbReference>
<sequence>MFYSKFFKKAAGVLLVCVFMSCSADEAYEDIPADSLFPLEIPANFPSIKQDISNNMPTQNGVALGRKLFYDPRLSRNNTISCAFCHEQQSAFTHHGHDLSHGIDNLTGTRNAPSVQNMIFQTEYFYDGASNSIQMLSIVPIHNPVEMDENFPAIIAKLKQDPTYVKMFQSAFSNGEVSSANMLNALAQFMTIMISADSKYDKYVRNEPGGDFTNQELQGLALFENNCASCHATDIFTDNSFRNNGLPPNPKLDDLGREHVTGFPEDRYKFKVPSLRNVALTAPYMHDGRFGSLQSVLNFYTDGVQNTPNLDPFIQQHQKLGIPLTAEEKEALIAFLKTLTDEAFITNPLFYHKT</sequence>
<evidence type="ECO:0000256" key="6">
    <source>
        <dbReference type="ARBA" id="ARBA00023002"/>
    </source>
</evidence>
<dbReference type="PANTHER" id="PTHR30600">
    <property type="entry name" value="CYTOCHROME C PEROXIDASE-RELATED"/>
    <property type="match status" value="1"/>
</dbReference>
<dbReference type="Gene3D" id="1.10.760.10">
    <property type="entry name" value="Cytochrome c-like domain"/>
    <property type="match status" value="2"/>
</dbReference>
<evidence type="ECO:0000256" key="5">
    <source>
        <dbReference type="ARBA" id="ARBA00022764"/>
    </source>
</evidence>
<evidence type="ECO:0000256" key="1">
    <source>
        <dbReference type="ARBA" id="ARBA00004418"/>
    </source>
</evidence>
<protein>
    <submittedName>
        <fullName evidence="11">C-type cytochrome</fullName>
    </submittedName>
</protein>
<dbReference type="InterPro" id="IPR051395">
    <property type="entry name" value="Cytochrome_c_Peroxidase/MauG"/>
</dbReference>
<proteinExistence type="predicted"/>
<feature type="chain" id="PRO_5045504284" evidence="9">
    <location>
        <begin position="25"/>
        <end position="354"/>
    </location>
</feature>
<keyword evidence="2 8" id="KW-0349">Heme</keyword>
<reference evidence="11 12" key="1">
    <citation type="submission" date="2022-08" db="EMBL/GenBank/DDBJ databases">
        <title>Myroides zhujiangensis sp. nov., a novel bacterium isolated from sediment in the Pearl River Estuary.</title>
        <authorList>
            <person name="Cui L."/>
        </authorList>
    </citation>
    <scope>NUCLEOTIDE SEQUENCE [LARGE SCALE GENOMIC DNA]</scope>
    <source>
        <strain evidence="11 12">SCSIO 72103</strain>
    </source>
</reference>
<dbReference type="EMBL" id="CP102382">
    <property type="protein sequence ID" value="UUV21529.1"/>
    <property type="molecule type" value="Genomic_DNA"/>
</dbReference>
<keyword evidence="7 8" id="KW-0408">Iron</keyword>
<evidence type="ECO:0000256" key="2">
    <source>
        <dbReference type="ARBA" id="ARBA00022617"/>
    </source>
</evidence>
<evidence type="ECO:0000256" key="8">
    <source>
        <dbReference type="PROSITE-ProRule" id="PRU00433"/>
    </source>
</evidence>
<dbReference type="SUPFAM" id="SSF46626">
    <property type="entry name" value="Cytochrome c"/>
    <property type="match status" value="2"/>
</dbReference>
<keyword evidence="5" id="KW-0574">Periplasm</keyword>
<evidence type="ECO:0000259" key="10">
    <source>
        <dbReference type="PROSITE" id="PS51007"/>
    </source>
</evidence>
<dbReference type="InterPro" id="IPR026259">
    <property type="entry name" value="MauG/Cytc_peroxidase"/>
</dbReference>
<dbReference type="PROSITE" id="PS51007">
    <property type="entry name" value="CYTC"/>
    <property type="match status" value="2"/>
</dbReference>
<evidence type="ECO:0000313" key="12">
    <source>
        <dbReference type="Proteomes" id="UP001317001"/>
    </source>
</evidence>
<dbReference type="Pfam" id="PF00034">
    <property type="entry name" value="Cytochrom_C"/>
    <property type="match status" value="1"/>
</dbReference>
<evidence type="ECO:0000313" key="11">
    <source>
        <dbReference type="EMBL" id="UUV21529.1"/>
    </source>
</evidence>
<evidence type="ECO:0000256" key="7">
    <source>
        <dbReference type="ARBA" id="ARBA00023004"/>
    </source>
</evidence>
<dbReference type="InterPro" id="IPR009056">
    <property type="entry name" value="Cyt_c-like_dom"/>
</dbReference>
<dbReference type="Pfam" id="PF03150">
    <property type="entry name" value="CCP_MauG"/>
    <property type="match status" value="1"/>
</dbReference>
<organism evidence="11 12">
    <name type="scientific">Paenimyroides aestuarii</name>
    <dbReference type="NCBI Taxonomy" id="2968490"/>
    <lineage>
        <taxon>Bacteria</taxon>
        <taxon>Pseudomonadati</taxon>
        <taxon>Bacteroidota</taxon>
        <taxon>Flavobacteriia</taxon>
        <taxon>Flavobacteriales</taxon>
        <taxon>Flavobacteriaceae</taxon>
        <taxon>Paenimyroides</taxon>
    </lineage>
</organism>
<evidence type="ECO:0000256" key="4">
    <source>
        <dbReference type="ARBA" id="ARBA00022729"/>
    </source>
</evidence>
<dbReference type="PROSITE" id="PS51257">
    <property type="entry name" value="PROKAR_LIPOPROTEIN"/>
    <property type="match status" value="1"/>
</dbReference>
<feature type="domain" description="Cytochrome c" evidence="10">
    <location>
        <begin position="60"/>
        <end position="162"/>
    </location>
</feature>
<comment type="subcellular location">
    <subcellularLocation>
        <location evidence="1">Periplasm</location>
    </subcellularLocation>
</comment>
<feature type="domain" description="Cytochrome c" evidence="10">
    <location>
        <begin position="214"/>
        <end position="340"/>
    </location>
</feature>
<gene>
    <name evidence="11" type="ORF">NPX36_00270</name>
</gene>
<keyword evidence="12" id="KW-1185">Reference proteome</keyword>
<feature type="signal peptide" evidence="9">
    <location>
        <begin position="1"/>
        <end position="24"/>
    </location>
</feature>
<accession>A0ABY5NSR5</accession>
<dbReference type="InterPro" id="IPR004852">
    <property type="entry name" value="Di-haem_cyt_c_peroxidsae"/>
</dbReference>
<dbReference type="PANTHER" id="PTHR30600:SF10">
    <property type="entry name" value="BLL6722 PROTEIN"/>
    <property type="match status" value="1"/>
</dbReference>
<dbReference type="InterPro" id="IPR036909">
    <property type="entry name" value="Cyt_c-like_dom_sf"/>
</dbReference>
<keyword evidence="4 9" id="KW-0732">Signal</keyword>